<dbReference type="InterPro" id="IPR001466">
    <property type="entry name" value="Beta-lactam-related"/>
</dbReference>
<accession>A0ABP9CSL9</accession>
<dbReference type="EMBL" id="BAABKQ010000001">
    <property type="protein sequence ID" value="GAA4815298.1"/>
    <property type="molecule type" value="Genomic_DNA"/>
</dbReference>
<proteinExistence type="predicted"/>
<dbReference type="PANTHER" id="PTHR46825:SF7">
    <property type="entry name" value="D-ALANYL-D-ALANINE CARBOXYPEPTIDASE"/>
    <property type="match status" value="1"/>
</dbReference>
<feature type="transmembrane region" description="Helical" evidence="1">
    <location>
        <begin position="12"/>
        <end position="29"/>
    </location>
</feature>
<keyword evidence="1" id="KW-0472">Membrane</keyword>
<gene>
    <name evidence="3" type="ORF">GCM10023353_21080</name>
</gene>
<dbReference type="SUPFAM" id="SSF56601">
    <property type="entry name" value="beta-lactamase/transpeptidase-like"/>
    <property type="match status" value="1"/>
</dbReference>
<organism evidence="3 4">
    <name type="scientific">Tomitella cavernea</name>
    <dbReference type="NCBI Taxonomy" id="1387982"/>
    <lineage>
        <taxon>Bacteria</taxon>
        <taxon>Bacillati</taxon>
        <taxon>Actinomycetota</taxon>
        <taxon>Actinomycetes</taxon>
        <taxon>Mycobacteriales</taxon>
        <taxon>Tomitella</taxon>
    </lineage>
</organism>
<dbReference type="PANTHER" id="PTHR46825">
    <property type="entry name" value="D-ALANYL-D-ALANINE-CARBOXYPEPTIDASE/ENDOPEPTIDASE AMPH"/>
    <property type="match status" value="1"/>
</dbReference>
<dbReference type="InterPro" id="IPR050491">
    <property type="entry name" value="AmpC-like"/>
</dbReference>
<keyword evidence="4" id="KW-1185">Reference proteome</keyword>
<evidence type="ECO:0000313" key="3">
    <source>
        <dbReference type="EMBL" id="GAA4815298.1"/>
    </source>
</evidence>
<evidence type="ECO:0000313" key="4">
    <source>
        <dbReference type="Proteomes" id="UP001500839"/>
    </source>
</evidence>
<dbReference type="Gene3D" id="3.40.710.10">
    <property type="entry name" value="DD-peptidase/beta-lactamase superfamily"/>
    <property type="match status" value="1"/>
</dbReference>
<name>A0ABP9CSL9_9ACTN</name>
<protein>
    <recommendedName>
        <fullName evidence="2">Beta-lactamase-related domain-containing protein</fullName>
    </recommendedName>
</protein>
<dbReference type="InterPro" id="IPR006311">
    <property type="entry name" value="TAT_signal"/>
</dbReference>
<reference evidence="4" key="1">
    <citation type="journal article" date="2019" name="Int. J. Syst. Evol. Microbiol.">
        <title>The Global Catalogue of Microorganisms (GCM) 10K type strain sequencing project: providing services to taxonomists for standard genome sequencing and annotation.</title>
        <authorList>
            <consortium name="The Broad Institute Genomics Platform"/>
            <consortium name="The Broad Institute Genome Sequencing Center for Infectious Disease"/>
            <person name="Wu L."/>
            <person name="Ma J."/>
        </authorList>
    </citation>
    <scope>NUCLEOTIDE SEQUENCE [LARGE SCALE GENOMIC DNA]</scope>
    <source>
        <strain evidence="4">JCM 18542</strain>
    </source>
</reference>
<evidence type="ECO:0000256" key="1">
    <source>
        <dbReference type="SAM" id="Phobius"/>
    </source>
</evidence>
<feature type="domain" description="Beta-lactamase-related" evidence="2">
    <location>
        <begin position="69"/>
        <end position="393"/>
    </location>
</feature>
<dbReference type="PROSITE" id="PS51318">
    <property type="entry name" value="TAT"/>
    <property type="match status" value="1"/>
</dbReference>
<keyword evidence="1" id="KW-0812">Transmembrane</keyword>
<keyword evidence="1" id="KW-1133">Transmembrane helix</keyword>
<comment type="caution">
    <text evidence="3">The sequence shown here is derived from an EMBL/GenBank/DDBJ whole genome shotgun (WGS) entry which is preliminary data.</text>
</comment>
<sequence length="413" mass="43561">MRILDAQTSRRRFLMGGVAVAGTGLWEFLSPSAVTASPTGGFGSLGSLGSAGSSAAERVERELLAAMQELHEAEGGPPAVVVAIGRRTQDALYAVGTADINRRAQPTARDHMRLASVSKAFSGAAALALVTDGTLSLADNIGERLSSEALPGQWSAITLEQLLGHTSGIPDFSATSGFLTAFQSSLQHAPPPRALLDFITDPTLKFEPGTAFAYSNSDNILVGLMIEAATGRPYEAVLRDRVCRRRGLPQTTLPAGSAIPEPYLHGYDTTTPDEPVDVSTLFAAGWAWAAGGVVSTPMDTLRFVRSYVRGDGFDQRSRRAQFRFRPGSSEPPGPGTNSAGLALFRYDTEYGRVFGHTGNTSGYTQFAAATEDGACGVVVNATTQLSPGRDARTDALFAKLRAVYERAVGTALV</sequence>
<dbReference type="InterPro" id="IPR012338">
    <property type="entry name" value="Beta-lactam/transpept-like"/>
</dbReference>
<evidence type="ECO:0000259" key="2">
    <source>
        <dbReference type="Pfam" id="PF00144"/>
    </source>
</evidence>
<dbReference type="RefSeq" id="WP_200171200.1">
    <property type="nucleotide sequence ID" value="NZ_BAABKQ010000001.1"/>
</dbReference>
<dbReference type="Pfam" id="PF00144">
    <property type="entry name" value="Beta-lactamase"/>
    <property type="match status" value="1"/>
</dbReference>
<dbReference type="Proteomes" id="UP001500839">
    <property type="component" value="Unassembled WGS sequence"/>
</dbReference>